<keyword evidence="1" id="KW-0255">Endonuclease</keyword>
<evidence type="ECO:0000313" key="2">
    <source>
        <dbReference type="Proteomes" id="UP001302666"/>
    </source>
</evidence>
<keyword evidence="1" id="KW-0540">Nuclease</keyword>
<name>A0ABZ0HFU3_TRISK</name>
<gene>
    <name evidence="1" type="ORF">R1T40_18330</name>
</gene>
<dbReference type="PANTHER" id="PTHR41286">
    <property type="entry name" value="HNH NUCLEASE YAJD-RELATED"/>
    <property type="match status" value="1"/>
</dbReference>
<evidence type="ECO:0000313" key="1">
    <source>
        <dbReference type="EMBL" id="WOI32870.1"/>
    </source>
</evidence>
<dbReference type="PANTHER" id="PTHR41286:SF1">
    <property type="entry name" value="HNH NUCLEASE YAJD-RELATED"/>
    <property type="match status" value="1"/>
</dbReference>
<protein>
    <submittedName>
        <fullName evidence="1">HNH endonuclease</fullName>
    </submittedName>
</protein>
<dbReference type="Gene3D" id="1.10.30.50">
    <property type="match status" value="1"/>
</dbReference>
<dbReference type="Proteomes" id="UP001302666">
    <property type="component" value="Chromosome"/>
</dbReference>
<dbReference type="EMBL" id="CP136704">
    <property type="protein sequence ID" value="WOI32870.1"/>
    <property type="molecule type" value="Genomic_DNA"/>
</dbReference>
<dbReference type="GO" id="GO:0004519">
    <property type="term" value="F:endonuclease activity"/>
    <property type="evidence" value="ECO:0007669"/>
    <property type="project" value="UniProtKB-KW"/>
</dbReference>
<keyword evidence="2" id="KW-1185">Reference proteome</keyword>
<sequence length="135" mass="15169">MARLKGPPRRLGFTPRVVGFVDRAEAERARDRARVEGNNLRRLYRTKRWRDLRLVILTRAGWMCQGCAVPHLLVGKAPEPDSPVVDHIEPHRGNLALFWDECNLQAVCKRFHDTEKQAAEHAAARDGAPGGGSKV</sequence>
<accession>A0ABZ0HFU3</accession>
<reference evidence="1 2" key="1">
    <citation type="submission" date="2023-10" db="EMBL/GenBank/DDBJ databases">
        <title>Eight complete genome sequences of bacteria isolated from laboratory stock of Giant Kelp gametophytes.</title>
        <authorList>
            <person name="Tolentino B."/>
            <person name="Nuzhdin S."/>
        </authorList>
    </citation>
    <scope>NUCLEOTIDE SEQUENCE [LARGE SCALE GENOMIC DNA]</scope>
    <source>
        <strain evidence="1 2">LC.270.F.C4</strain>
    </source>
</reference>
<keyword evidence="1" id="KW-0378">Hydrolase</keyword>
<dbReference type="RefSeq" id="WP_317385144.1">
    <property type="nucleotide sequence ID" value="NZ_CP136704.1"/>
</dbReference>
<proteinExistence type="predicted"/>
<organism evidence="1 2">
    <name type="scientific">Tritonibacter scottomollicae</name>
    <name type="common">Epibacterium scottomollicae</name>
    <dbReference type="NCBI Taxonomy" id="483013"/>
    <lineage>
        <taxon>Bacteria</taxon>
        <taxon>Pseudomonadati</taxon>
        <taxon>Pseudomonadota</taxon>
        <taxon>Alphaproteobacteria</taxon>
        <taxon>Rhodobacterales</taxon>
        <taxon>Paracoccaceae</taxon>
        <taxon>Tritonibacter</taxon>
    </lineage>
</organism>